<dbReference type="EMBL" id="HBFK01001214">
    <property type="protein sequence ID" value="CAD8734186.1"/>
    <property type="molecule type" value="Transcribed_RNA"/>
</dbReference>
<dbReference type="Pfam" id="PF01625">
    <property type="entry name" value="PMSR"/>
    <property type="match status" value="1"/>
</dbReference>
<keyword evidence="8" id="KW-0732">Signal</keyword>
<feature type="chain" id="PRO_5035585019" description="peptide-methionine (S)-S-oxide reductase" evidence="8">
    <location>
        <begin position="25"/>
        <end position="280"/>
    </location>
</feature>
<gene>
    <name evidence="11" type="ORF">HAND00432_LOCUS14390</name>
    <name evidence="10" type="ORF">HAND1043_LOCUS677</name>
</gene>
<evidence type="ECO:0000256" key="5">
    <source>
        <dbReference type="ARBA" id="ARBA00030643"/>
    </source>
</evidence>
<dbReference type="EMBL" id="HBFX01023666">
    <property type="protein sequence ID" value="CAD8960185.1"/>
    <property type="molecule type" value="Transcribed_RNA"/>
</dbReference>
<feature type="domain" description="Peptide methionine sulphoxide reductase MsrA" evidence="9">
    <location>
        <begin position="113"/>
        <end position="259"/>
    </location>
</feature>
<accession>A0A6T8GLE6</accession>
<evidence type="ECO:0000256" key="1">
    <source>
        <dbReference type="ARBA" id="ARBA00005591"/>
    </source>
</evidence>
<sequence length="280" mass="30418">MLSRSSRSILFPVVALSAVHNAIAFAPATQARSMLRAPAPSLNARPLAFAGPSLRGFRSMSMGLLDSLKKTLGGDLPQRGYDDLVEGTWSHEAAQLALEDKVSPVDSKGNSIAMFGGGCFWGVELSFQRVPGVIDTSVGYAQAPEGGPKHPIYELVCTGMTGHTEVVSLTYDPKEVEYKDLCRLLFSRIDPSLKDQVGNDRGTQYRHGIYTYTEQQAKDAQEVFDEIKASGAGPIYTELEPAKVYYPAEEYHQQYLAKGGRGGNPQSAAKMCTDPIRCYG</sequence>
<evidence type="ECO:0000256" key="4">
    <source>
        <dbReference type="ARBA" id="ARBA00030273"/>
    </source>
</evidence>
<dbReference type="SUPFAM" id="SSF55068">
    <property type="entry name" value="Peptide methionine sulfoxide reductase"/>
    <property type="match status" value="1"/>
</dbReference>
<dbReference type="GO" id="GO:0034599">
    <property type="term" value="P:cellular response to oxidative stress"/>
    <property type="evidence" value="ECO:0007669"/>
    <property type="project" value="TreeGrafter"/>
</dbReference>
<keyword evidence="3" id="KW-0560">Oxidoreductase</keyword>
<evidence type="ECO:0000256" key="7">
    <source>
        <dbReference type="ARBA" id="ARBA00048782"/>
    </source>
</evidence>
<protein>
    <recommendedName>
        <fullName evidence="2">peptide-methionine (S)-S-oxide reductase</fullName>
        <ecNumber evidence="2">1.8.4.11</ecNumber>
    </recommendedName>
    <alternativeName>
        <fullName evidence="5">Peptide-methionine (S)-S-oxide reductase</fullName>
    </alternativeName>
    <alternativeName>
        <fullName evidence="4">Protein-methionine-S-oxide reductase</fullName>
    </alternativeName>
</protein>
<reference evidence="10" key="1">
    <citation type="submission" date="2021-01" db="EMBL/GenBank/DDBJ databases">
        <authorList>
            <person name="Corre E."/>
            <person name="Pelletier E."/>
            <person name="Niang G."/>
            <person name="Scheremetjew M."/>
            <person name="Finn R."/>
            <person name="Kale V."/>
            <person name="Holt S."/>
            <person name="Cochrane G."/>
            <person name="Meng A."/>
            <person name="Brown T."/>
            <person name="Cohen L."/>
        </authorList>
    </citation>
    <scope>NUCLEOTIDE SEQUENCE</scope>
    <source>
        <strain evidence="10">CCMP441</strain>
        <strain evidence="11">CCMP644</strain>
    </source>
</reference>
<evidence type="ECO:0000256" key="6">
    <source>
        <dbReference type="ARBA" id="ARBA00047806"/>
    </source>
</evidence>
<dbReference type="InterPro" id="IPR050162">
    <property type="entry name" value="MsrA_MetSO_reductase"/>
</dbReference>
<name>A0A6T8GLE6_HEMAN</name>
<evidence type="ECO:0000256" key="8">
    <source>
        <dbReference type="SAM" id="SignalP"/>
    </source>
</evidence>
<comment type="catalytic activity">
    <reaction evidence="6">
        <text>L-methionyl-[protein] + [thioredoxin]-disulfide + H2O = L-methionyl-(S)-S-oxide-[protein] + [thioredoxin]-dithiol</text>
        <dbReference type="Rhea" id="RHEA:14217"/>
        <dbReference type="Rhea" id="RHEA-COMP:10698"/>
        <dbReference type="Rhea" id="RHEA-COMP:10700"/>
        <dbReference type="Rhea" id="RHEA-COMP:12313"/>
        <dbReference type="Rhea" id="RHEA-COMP:12315"/>
        <dbReference type="ChEBI" id="CHEBI:15377"/>
        <dbReference type="ChEBI" id="CHEBI:16044"/>
        <dbReference type="ChEBI" id="CHEBI:29950"/>
        <dbReference type="ChEBI" id="CHEBI:44120"/>
        <dbReference type="ChEBI" id="CHEBI:50058"/>
        <dbReference type="EC" id="1.8.4.11"/>
    </reaction>
</comment>
<evidence type="ECO:0000313" key="10">
    <source>
        <dbReference type="EMBL" id="CAD8734186.1"/>
    </source>
</evidence>
<comment type="similarity">
    <text evidence="1">Belongs to the MsrA Met sulfoxide reductase family.</text>
</comment>
<evidence type="ECO:0000313" key="11">
    <source>
        <dbReference type="EMBL" id="CAD8960185.1"/>
    </source>
</evidence>
<evidence type="ECO:0000256" key="3">
    <source>
        <dbReference type="ARBA" id="ARBA00023002"/>
    </source>
</evidence>
<comment type="catalytic activity">
    <reaction evidence="7">
        <text>[thioredoxin]-disulfide + L-methionine + H2O = L-methionine (S)-S-oxide + [thioredoxin]-dithiol</text>
        <dbReference type="Rhea" id="RHEA:19993"/>
        <dbReference type="Rhea" id="RHEA-COMP:10698"/>
        <dbReference type="Rhea" id="RHEA-COMP:10700"/>
        <dbReference type="ChEBI" id="CHEBI:15377"/>
        <dbReference type="ChEBI" id="CHEBI:29950"/>
        <dbReference type="ChEBI" id="CHEBI:50058"/>
        <dbReference type="ChEBI" id="CHEBI:57844"/>
        <dbReference type="ChEBI" id="CHEBI:58772"/>
        <dbReference type="EC" id="1.8.4.11"/>
    </reaction>
</comment>
<evidence type="ECO:0000256" key="2">
    <source>
        <dbReference type="ARBA" id="ARBA00012502"/>
    </source>
</evidence>
<feature type="signal peptide" evidence="8">
    <location>
        <begin position="1"/>
        <end position="24"/>
    </location>
</feature>
<dbReference type="NCBIfam" id="TIGR00401">
    <property type="entry name" value="msrA"/>
    <property type="match status" value="1"/>
</dbReference>
<proteinExistence type="inferred from homology"/>
<dbReference type="PANTHER" id="PTHR42799">
    <property type="entry name" value="MITOCHONDRIAL PEPTIDE METHIONINE SULFOXIDE REDUCTASE"/>
    <property type="match status" value="1"/>
</dbReference>
<dbReference type="InterPro" id="IPR036509">
    <property type="entry name" value="Met_Sox_Rdtase_MsrA_sf"/>
</dbReference>
<dbReference type="HAMAP" id="MF_01401">
    <property type="entry name" value="MsrA"/>
    <property type="match status" value="1"/>
</dbReference>
<organism evidence="10">
    <name type="scientific">Hemiselmis andersenii</name>
    <name type="common">Cryptophyte alga</name>
    <dbReference type="NCBI Taxonomy" id="464988"/>
    <lineage>
        <taxon>Eukaryota</taxon>
        <taxon>Cryptophyceae</taxon>
        <taxon>Cryptomonadales</taxon>
        <taxon>Hemiselmidaceae</taxon>
        <taxon>Hemiselmis</taxon>
    </lineage>
</organism>
<dbReference type="GO" id="GO:0005737">
    <property type="term" value="C:cytoplasm"/>
    <property type="evidence" value="ECO:0007669"/>
    <property type="project" value="TreeGrafter"/>
</dbReference>
<dbReference type="InterPro" id="IPR002569">
    <property type="entry name" value="Met_Sox_Rdtase_MsrA_dom"/>
</dbReference>
<dbReference type="EC" id="1.8.4.11" evidence="2"/>
<dbReference type="GO" id="GO:0008113">
    <property type="term" value="F:peptide-methionine (S)-S-oxide reductase activity"/>
    <property type="evidence" value="ECO:0007669"/>
    <property type="project" value="UniProtKB-EC"/>
</dbReference>
<evidence type="ECO:0000259" key="9">
    <source>
        <dbReference type="Pfam" id="PF01625"/>
    </source>
</evidence>
<dbReference type="AlphaFoldDB" id="A0A6T8GLE6"/>
<dbReference type="PANTHER" id="PTHR42799:SF2">
    <property type="entry name" value="MITOCHONDRIAL PEPTIDE METHIONINE SULFOXIDE REDUCTASE"/>
    <property type="match status" value="1"/>
</dbReference>
<dbReference type="Gene3D" id="3.30.1060.10">
    <property type="entry name" value="Peptide methionine sulphoxide reductase MsrA"/>
    <property type="match status" value="1"/>
</dbReference>